<name>A0ABQ3CV75_9ACTN</name>
<evidence type="ECO:0000256" key="1">
    <source>
        <dbReference type="SAM" id="MobiDB-lite"/>
    </source>
</evidence>
<protein>
    <submittedName>
        <fullName evidence="2">Uncharacterized protein</fullName>
    </submittedName>
</protein>
<organism evidence="2 3">
    <name type="scientific">Streptomyces canarius</name>
    <dbReference type="NCBI Taxonomy" id="285453"/>
    <lineage>
        <taxon>Bacteria</taxon>
        <taxon>Bacillati</taxon>
        <taxon>Actinomycetota</taxon>
        <taxon>Actinomycetes</taxon>
        <taxon>Kitasatosporales</taxon>
        <taxon>Streptomycetaceae</taxon>
        <taxon>Streptomyces</taxon>
    </lineage>
</organism>
<evidence type="ECO:0000313" key="2">
    <source>
        <dbReference type="EMBL" id="GHA42313.1"/>
    </source>
</evidence>
<gene>
    <name evidence="2" type="ORF">GCM10010345_53650</name>
</gene>
<keyword evidence="3" id="KW-1185">Reference proteome</keyword>
<evidence type="ECO:0000313" key="3">
    <source>
        <dbReference type="Proteomes" id="UP000653644"/>
    </source>
</evidence>
<accession>A0ABQ3CV75</accession>
<dbReference type="EMBL" id="BMVN01000020">
    <property type="protein sequence ID" value="GHA42313.1"/>
    <property type="molecule type" value="Genomic_DNA"/>
</dbReference>
<sequence>MEAHPAGTAAGDLSEGAEEAQEEERDGAPVVHLRRPGPLSSPDPACGDTPPSYASYARAVGPNPME</sequence>
<feature type="compositionally biased region" description="Acidic residues" evidence="1">
    <location>
        <begin position="15"/>
        <end position="25"/>
    </location>
</feature>
<feature type="region of interest" description="Disordered" evidence="1">
    <location>
        <begin position="1"/>
        <end position="66"/>
    </location>
</feature>
<proteinExistence type="predicted"/>
<comment type="caution">
    <text evidence="2">The sequence shown here is derived from an EMBL/GenBank/DDBJ whole genome shotgun (WGS) entry which is preliminary data.</text>
</comment>
<dbReference type="Proteomes" id="UP000653644">
    <property type="component" value="Unassembled WGS sequence"/>
</dbReference>
<reference evidence="3" key="1">
    <citation type="journal article" date="2019" name="Int. J. Syst. Evol. Microbiol.">
        <title>The Global Catalogue of Microorganisms (GCM) 10K type strain sequencing project: providing services to taxonomists for standard genome sequencing and annotation.</title>
        <authorList>
            <consortium name="The Broad Institute Genomics Platform"/>
            <consortium name="The Broad Institute Genome Sequencing Center for Infectious Disease"/>
            <person name="Wu L."/>
            <person name="Ma J."/>
        </authorList>
    </citation>
    <scope>NUCLEOTIDE SEQUENCE [LARGE SCALE GENOMIC DNA]</scope>
    <source>
        <strain evidence="3">JCM 4733</strain>
    </source>
</reference>